<gene>
    <name evidence="5" type="ORF">K529_010735</name>
</gene>
<evidence type="ECO:0000313" key="6">
    <source>
        <dbReference type="Proteomes" id="UP000013243"/>
    </source>
</evidence>
<dbReference type="AlphaFoldDB" id="A0A1B1A3Z6"/>
<dbReference type="STRING" id="1265309.K529_010735"/>
<proteinExistence type="predicted"/>
<dbReference type="RefSeq" id="WP_005620924.1">
    <property type="nucleotide sequence ID" value="NZ_CP015230.1"/>
</dbReference>
<dbReference type="InterPro" id="IPR053156">
    <property type="entry name" value="T6SS_TssM-like"/>
</dbReference>
<feature type="transmembrane region" description="Helical" evidence="1">
    <location>
        <begin position="51"/>
        <end position="71"/>
    </location>
</feature>
<keyword evidence="1" id="KW-1133">Transmembrane helix</keyword>
<dbReference type="InterPro" id="IPR009612">
    <property type="entry name" value="IcmF-rel"/>
</dbReference>
<evidence type="ECO:0000259" key="2">
    <source>
        <dbReference type="Pfam" id="PF06744"/>
    </source>
</evidence>
<reference evidence="5 6" key="1">
    <citation type="journal article" date="2016" name="ISME J.">
        <title>Global occurrence and heterogeneity of the Roseobacter-clade species Ruegeria mobilis.</title>
        <authorList>
            <person name="Sonnenschein E."/>
            <person name="Gram L."/>
        </authorList>
    </citation>
    <scope>NUCLEOTIDE SEQUENCE [LARGE SCALE GENOMIC DNA]</scope>
    <source>
        <strain evidence="5 6">F1926</strain>
    </source>
</reference>
<dbReference type="SUPFAM" id="SSF52540">
    <property type="entry name" value="P-loop containing nucleoside triphosphate hydrolases"/>
    <property type="match status" value="1"/>
</dbReference>
<feature type="transmembrane region" description="Helical" evidence="1">
    <location>
        <begin position="442"/>
        <end position="463"/>
    </location>
</feature>
<dbReference type="OrthoDB" id="9758229at2"/>
<organism evidence="5 6">
    <name type="scientific">Tritonibacter mobilis F1926</name>
    <dbReference type="NCBI Taxonomy" id="1265309"/>
    <lineage>
        <taxon>Bacteria</taxon>
        <taxon>Pseudomonadati</taxon>
        <taxon>Pseudomonadota</taxon>
        <taxon>Alphaproteobacteria</taxon>
        <taxon>Rhodobacterales</taxon>
        <taxon>Paracoccaceae</taxon>
        <taxon>Tritonibacter</taxon>
    </lineage>
</organism>
<dbReference type="EMBL" id="CP015230">
    <property type="protein sequence ID" value="ANP41241.1"/>
    <property type="molecule type" value="Genomic_DNA"/>
</dbReference>
<evidence type="ECO:0000313" key="5">
    <source>
        <dbReference type="EMBL" id="ANP41241.1"/>
    </source>
</evidence>
<dbReference type="InterPro" id="IPR027417">
    <property type="entry name" value="P-loop_NTPase"/>
</dbReference>
<evidence type="ECO:0000259" key="4">
    <source>
        <dbReference type="Pfam" id="PF14331"/>
    </source>
</evidence>
<keyword evidence="1" id="KW-0472">Membrane</keyword>
<accession>A0A1B1A3Z6</accession>
<name>A0A1B1A3Z6_9RHOB</name>
<dbReference type="Pfam" id="PF14331">
    <property type="entry name" value="IcmF-related_N"/>
    <property type="match status" value="1"/>
</dbReference>
<sequence length="1210" mass="133929">MRWFFNLFSQMFRWMKKPWARVAFAILGVLALIAAIWFGFPMTGFALAASIWFRAMVIGIFLAVLALVYGIRWRRRRRRAQELEDSLLHEPVGDASVLTERMQEAMAKLKKAGGKNYLYDLPWYVIIGPPAAGKTTALTNAGIEFPGQEALPDKAQGFGGTRNCDFWFAEDAVLIDTAGRYTMHDSDAAADKASWDAFLGLLKKGRPDQPVNGVILAFSIEDMMSGSSETIAAHAATVRARLAEIHEVLRIDFPVYVLFTKADLVAGFREYFSSFSLSRRKAAWGVTFQTKDRQLDTYKQAGTEFDLLLSRLSDEVIDRMNEEPDGASRIAIFGLPGQMGMLRDNICEFLRVVFEPTRYKTNAILRGFYFTSGTQEGTPVDQVLGEMSRNSDSSDMFQPAFMSGKGKSYFLHDLIKKVIFEERDWVGYDRIAMRRTAVLRSAALISIVLATLGTVGAFGYSYWQNATLTRSAEKDAVAFFDAARNELSRSVIDDSDPSAVMPYLQDLRDMTTGYGDTREPSFWEGMGLSRYQELSGATERAYSDGLERMLRPRLILHMENAIPQLIADEETAEVYRALKVYLLLGGEGQGDAEANDAAVVNYFETLWRAQFNSTGQYDEREQLKAHLTAMLALDGDRRPEIGIDPEILRKARESIVNLPLADQAYASIKERVATSGIADFNLVERLQGNVQQVLDTTDGAPLNTVGVPALYTFEGYWGYFLEELTSARSRLREDQWVLGEAATRVGYDTQLAGLEGELHRMYRLEFTAAWKEMLARIGLKSMSEDAPQYAALAAASSPVGSPLLNLVQAIESETRLVRLYEQLDNLDPAAVAASGGDLSASMGDAVFSRIYSQSGVFQRVAMDSFRNSSKVQAQAGAAGQAGAEDVQRRQVERISNDFAQWHSLLKGEPGQRPIDIVLASLGDLRENRRQAAVAPTPADEVMLNETLLALTMNNTALPAPLARLLNEAETEFRSEAQDASMAQLNRALNDDVSQFCRDFIAPLFPFGGGRHVSPAVFGQFFGPGGRMDRYYSSYLQPHVIRTPDGLRPAPGSAIGQRLSPQTLRQFDNAQAIQLAFFATGAPEPEVGMSVIHTDSSPSVELAVLSVNGASVRTQPGSSPAALSWPGQSSGVSVQLFPEKRNRDSTLSFADGRWDIVNFLRRGRAKVTGNVVDVRHEIGGRSINYRIEFDSTTVPFLMPELTNFSCPISLE</sequence>
<dbReference type="Pfam" id="PF06761">
    <property type="entry name" value="IcmF-related"/>
    <property type="match status" value="1"/>
</dbReference>
<dbReference type="GeneID" id="28250313"/>
<dbReference type="InterPro" id="IPR017731">
    <property type="entry name" value="TssM1-like"/>
</dbReference>
<dbReference type="InterPro" id="IPR010623">
    <property type="entry name" value="IcmF_C"/>
</dbReference>
<dbReference type="InterPro" id="IPR025743">
    <property type="entry name" value="TssM1_N"/>
</dbReference>
<dbReference type="Proteomes" id="UP000013243">
    <property type="component" value="Chromosome"/>
</dbReference>
<protein>
    <submittedName>
        <fullName evidence="5">Type VI secretion protein</fullName>
    </submittedName>
</protein>
<keyword evidence="1" id="KW-0812">Transmembrane</keyword>
<dbReference type="NCBIfam" id="TIGR03348">
    <property type="entry name" value="VI_IcmF"/>
    <property type="match status" value="1"/>
</dbReference>
<feature type="domain" description="Type VI secretion system IcmF C-terminal" evidence="2">
    <location>
        <begin position="1095"/>
        <end position="1190"/>
    </location>
</feature>
<feature type="domain" description="Type VI secretion system component TssM1 N-terminal" evidence="4">
    <location>
        <begin position="189"/>
        <end position="445"/>
    </location>
</feature>
<evidence type="ECO:0000259" key="3">
    <source>
        <dbReference type="Pfam" id="PF06761"/>
    </source>
</evidence>
<dbReference type="PANTHER" id="PTHR36153:SF1">
    <property type="entry name" value="TYPE VI SECRETION SYSTEM COMPONENT TSSM1"/>
    <property type="match status" value="1"/>
</dbReference>
<dbReference type="KEGG" id="rmb:K529_010735"/>
<evidence type="ECO:0000256" key="1">
    <source>
        <dbReference type="SAM" id="Phobius"/>
    </source>
</evidence>
<feature type="domain" description="IcmF-related" evidence="3">
    <location>
        <begin position="502"/>
        <end position="815"/>
    </location>
</feature>
<feature type="transmembrane region" description="Helical" evidence="1">
    <location>
        <begin position="20"/>
        <end position="39"/>
    </location>
</feature>
<dbReference type="PANTHER" id="PTHR36153">
    <property type="entry name" value="INNER MEMBRANE PROTEIN-RELATED"/>
    <property type="match status" value="1"/>
</dbReference>
<dbReference type="Pfam" id="PF06744">
    <property type="entry name" value="IcmF_C"/>
    <property type="match status" value="1"/>
</dbReference>